<dbReference type="EMBL" id="KQ998125">
    <property type="protein sequence ID" value="KZV43348.1"/>
    <property type="molecule type" value="Genomic_DNA"/>
</dbReference>
<feature type="compositionally biased region" description="Polar residues" evidence="1">
    <location>
        <begin position="146"/>
        <end position="157"/>
    </location>
</feature>
<evidence type="ECO:0000256" key="1">
    <source>
        <dbReference type="SAM" id="MobiDB-lite"/>
    </source>
</evidence>
<name>A0A2Z7CG52_9LAMI</name>
<protein>
    <submittedName>
        <fullName evidence="2">Uncharacterized protein</fullName>
    </submittedName>
</protein>
<sequence>MHYRATWIHSTAGNTTCTETNQQLEETKLAGTAQQPEVQGSQNNSMAERINNSGHGALANTQQQGEEENGSKPLVLNKPIYMLPGTYRLACKPAEDNKERPQHEKASRILRGSSLTGLACKPAEDNKERPANTKRLAEYYEGARLQGTSNNRSQRNSKVAKASKSAYNSAQLSALYQLTHAAQHARPFSSHLISFWDAVQLSRTLQFANSIQLSDQSIQNPSKLNPAYTHTGNPRTVLLKVVISRTAYSRKFLKANKTIPLSSEHCTGLVLAPAAAPQPSTTQCSNSSSHSSWSSLCTTQHTSANNLINPPFAHTQPAQP</sequence>
<dbReference type="AlphaFoldDB" id="A0A2Z7CG52"/>
<feature type="region of interest" description="Disordered" evidence="1">
    <location>
        <begin position="30"/>
        <end position="52"/>
    </location>
</feature>
<evidence type="ECO:0000313" key="2">
    <source>
        <dbReference type="EMBL" id="KZV43348.1"/>
    </source>
</evidence>
<proteinExistence type="predicted"/>
<gene>
    <name evidence="2" type="ORF">F511_15836</name>
</gene>
<reference evidence="2 3" key="1">
    <citation type="journal article" date="2015" name="Proc. Natl. Acad. Sci. U.S.A.">
        <title>The resurrection genome of Boea hygrometrica: A blueprint for survival of dehydration.</title>
        <authorList>
            <person name="Xiao L."/>
            <person name="Yang G."/>
            <person name="Zhang L."/>
            <person name="Yang X."/>
            <person name="Zhao S."/>
            <person name="Ji Z."/>
            <person name="Zhou Q."/>
            <person name="Hu M."/>
            <person name="Wang Y."/>
            <person name="Chen M."/>
            <person name="Xu Y."/>
            <person name="Jin H."/>
            <person name="Xiao X."/>
            <person name="Hu G."/>
            <person name="Bao F."/>
            <person name="Hu Y."/>
            <person name="Wan P."/>
            <person name="Li L."/>
            <person name="Deng X."/>
            <person name="Kuang T."/>
            <person name="Xiang C."/>
            <person name="Zhu J.K."/>
            <person name="Oliver M.J."/>
            <person name="He Y."/>
        </authorList>
    </citation>
    <scope>NUCLEOTIDE SEQUENCE [LARGE SCALE GENOMIC DNA]</scope>
    <source>
        <strain evidence="3">cv. XS01</strain>
    </source>
</reference>
<organism evidence="2 3">
    <name type="scientific">Dorcoceras hygrometricum</name>
    <dbReference type="NCBI Taxonomy" id="472368"/>
    <lineage>
        <taxon>Eukaryota</taxon>
        <taxon>Viridiplantae</taxon>
        <taxon>Streptophyta</taxon>
        <taxon>Embryophyta</taxon>
        <taxon>Tracheophyta</taxon>
        <taxon>Spermatophyta</taxon>
        <taxon>Magnoliopsida</taxon>
        <taxon>eudicotyledons</taxon>
        <taxon>Gunneridae</taxon>
        <taxon>Pentapetalae</taxon>
        <taxon>asterids</taxon>
        <taxon>lamiids</taxon>
        <taxon>Lamiales</taxon>
        <taxon>Gesneriaceae</taxon>
        <taxon>Didymocarpoideae</taxon>
        <taxon>Trichosporeae</taxon>
        <taxon>Loxocarpinae</taxon>
        <taxon>Dorcoceras</taxon>
    </lineage>
</organism>
<evidence type="ECO:0000313" key="3">
    <source>
        <dbReference type="Proteomes" id="UP000250235"/>
    </source>
</evidence>
<dbReference type="Proteomes" id="UP000250235">
    <property type="component" value="Unassembled WGS sequence"/>
</dbReference>
<feature type="compositionally biased region" description="Polar residues" evidence="1">
    <location>
        <begin position="32"/>
        <end position="52"/>
    </location>
</feature>
<keyword evidence="3" id="KW-1185">Reference proteome</keyword>
<accession>A0A2Z7CG52</accession>
<feature type="region of interest" description="Disordered" evidence="1">
    <location>
        <begin position="143"/>
        <end position="162"/>
    </location>
</feature>